<dbReference type="EMBL" id="CP133148">
    <property type="protein sequence ID" value="WVT03098.1"/>
    <property type="molecule type" value="Genomic_DNA"/>
</dbReference>
<protein>
    <submittedName>
        <fullName evidence="1">Pilus assembly protein</fullName>
    </submittedName>
</protein>
<accession>A0ABZ2B8L7</accession>
<evidence type="ECO:0000313" key="2">
    <source>
        <dbReference type="Proteomes" id="UP001432360"/>
    </source>
</evidence>
<sequence length="118" mass="11961">MWEANLPLRKNKGAVLVIAAASLVSGCADYLNHRDSITFGLGNAVEANKGIHIQEPFPRVAQNTRIHSDGKVINRVIRNYQGGGQGGAAPAPTAVILPAATMPAGTGGGNGGGNGGGY</sequence>
<name>A0ABZ2B8L7_9HYPH</name>
<gene>
    <name evidence="1" type="ORF">RB548_16590</name>
</gene>
<organism evidence="1 2">
    <name type="scientific">Sinorhizobium chiapasense</name>
    <dbReference type="NCBI Taxonomy" id="501572"/>
    <lineage>
        <taxon>Bacteria</taxon>
        <taxon>Pseudomonadati</taxon>
        <taxon>Pseudomonadota</taxon>
        <taxon>Alphaproteobacteria</taxon>
        <taxon>Hyphomicrobiales</taxon>
        <taxon>Rhizobiaceae</taxon>
        <taxon>Sinorhizobium/Ensifer group</taxon>
        <taxon>Sinorhizobium</taxon>
    </lineage>
</organism>
<keyword evidence="2" id="KW-1185">Reference proteome</keyword>
<dbReference type="Proteomes" id="UP001432360">
    <property type="component" value="Chromosome"/>
</dbReference>
<proteinExistence type="predicted"/>
<reference evidence="1" key="1">
    <citation type="submission" date="2023-08" db="EMBL/GenBank/DDBJ databases">
        <title>Complete genome sequence of Sinorhizobium chiapanecum ITTG S70 isolated from Acaciella angustissima nodules in Chiapas-Mexico.</title>
        <authorList>
            <person name="Rincon-Rosales R."/>
            <person name="Rogel M.A."/>
            <person name="Rincon-Medina C.I."/>
            <person name="Guerrero G."/>
            <person name="Manzano-Gomez L.A."/>
            <person name="Lopez-Lopez A."/>
            <person name="Rincon Molina F.A."/>
            <person name="Martinez-Romero E."/>
        </authorList>
    </citation>
    <scope>NUCLEOTIDE SEQUENCE</scope>
    <source>
        <strain evidence="1">ITTG S70</strain>
    </source>
</reference>
<evidence type="ECO:0000313" key="1">
    <source>
        <dbReference type="EMBL" id="WVT03098.1"/>
    </source>
</evidence>
<dbReference type="RefSeq" id="WP_331372338.1">
    <property type="nucleotide sequence ID" value="NZ_CP133148.1"/>
</dbReference>